<accession>A0A250JPR8</accession>
<dbReference type="KEGG" id="mmas:MYMAC_001072"/>
<keyword evidence="3" id="KW-1185">Reference proteome</keyword>
<evidence type="ECO:0000313" key="2">
    <source>
        <dbReference type="EMBL" id="ATB45487.1"/>
    </source>
</evidence>
<proteinExistence type="predicted"/>
<reference evidence="2 3" key="1">
    <citation type="submission" date="2017-06" db="EMBL/GenBank/DDBJ databases">
        <title>Sequencing and comparative analysis of myxobacterial genomes.</title>
        <authorList>
            <person name="Rupp O."/>
            <person name="Goesmann A."/>
            <person name="Sogaard-Andersen L."/>
        </authorList>
    </citation>
    <scope>NUCLEOTIDE SEQUENCE [LARGE SCALE GENOMIC DNA]</scope>
    <source>
        <strain evidence="2 3">DSM 14697</strain>
    </source>
</reference>
<gene>
    <name evidence="2" type="ORF">MYMAC_001072</name>
</gene>
<dbReference type="EMBL" id="CP022203">
    <property type="protein sequence ID" value="ATB45487.1"/>
    <property type="molecule type" value="Genomic_DNA"/>
</dbReference>
<evidence type="ECO:0000256" key="1">
    <source>
        <dbReference type="SAM" id="SignalP"/>
    </source>
</evidence>
<protein>
    <recommendedName>
        <fullName evidence="4">Lipoprotein</fullName>
    </recommendedName>
</protein>
<evidence type="ECO:0000313" key="3">
    <source>
        <dbReference type="Proteomes" id="UP000217343"/>
    </source>
</evidence>
<dbReference type="Proteomes" id="UP000217343">
    <property type="component" value="Chromosome"/>
</dbReference>
<organism evidence="2 3">
    <name type="scientific">Corallococcus macrosporus DSM 14697</name>
    <dbReference type="NCBI Taxonomy" id="1189310"/>
    <lineage>
        <taxon>Bacteria</taxon>
        <taxon>Pseudomonadati</taxon>
        <taxon>Myxococcota</taxon>
        <taxon>Myxococcia</taxon>
        <taxon>Myxococcales</taxon>
        <taxon>Cystobacterineae</taxon>
        <taxon>Myxococcaceae</taxon>
        <taxon>Corallococcus</taxon>
    </lineage>
</organism>
<evidence type="ECO:0008006" key="4">
    <source>
        <dbReference type="Google" id="ProtNLM"/>
    </source>
</evidence>
<name>A0A250JPR8_9BACT</name>
<sequence>MGHKHIAPGLLCLMVALSLACSGSATTTTAASRRDAYALASCTDTVSCCVQRNPGIPEACGLTAAEAASHMAGVKMAVEAADDALAEWDDSHNAALPEWKRRCIRAYGDCKEDGWQGRCYACFRECEGQQRWPADKCYPKDK</sequence>
<feature type="signal peptide" evidence="1">
    <location>
        <begin position="1"/>
        <end position="20"/>
    </location>
</feature>
<dbReference type="PROSITE" id="PS51257">
    <property type="entry name" value="PROKAR_LIPOPROTEIN"/>
    <property type="match status" value="1"/>
</dbReference>
<dbReference type="RefSeq" id="WP_204817404.1">
    <property type="nucleotide sequence ID" value="NZ_CP022203.1"/>
</dbReference>
<dbReference type="AlphaFoldDB" id="A0A250JPR8"/>
<keyword evidence="1" id="KW-0732">Signal</keyword>
<feature type="chain" id="PRO_5012829213" description="Lipoprotein" evidence="1">
    <location>
        <begin position="21"/>
        <end position="142"/>
    </location>
</feature>